<organism evidence="8">
    <name type="scientific">Caldiarchaeum subterraneum</name>
    <dbReference type="NCBI Taxonomy" id="311458"/>
    <lineage>
        <taxon>Archaea</taxon>
        <taxon>Nitrososphaerota</taxon>
        <taxon>Candidatus Caldarchaeales</taxon>
        <taxon>Candidatus Caldarchaeaceae</taxon>
        <taxon>Candidatus Caldarchaeum</taxon>
    </lineage>
</organism>
<dbReference type="InterPro" id="IPR055237">
    <property type="entry name" value="Cdc6_lid"/>
</dbReference>
<dbReference type="InterPro" id="IPR036388">
    <property type="entry name" value="WH-like_DNA-bd_sf"/>
</dbReference>
<comment type="similarity">
    <text evidence="1 5">Belongs to the CDC6/cdc18 family.</text>
</comment>
<dbReference type="AlphaFoldDB" id="A0A7C5QCL9"/>
<evidence type="ECO:0000313" key="8">
    <source>
        <dbReference type="EMBL" id="HHK67948.1"/>
    </source>
</evidence>
<dbReference type="PANTHER" id="PTHR10763">
    <property type="entry name" value="CELL DIVISION CONTROL PROTEIN 6-RELATED"/>
    <property type="match status" value="1"/>
</dbReference>
<feature type="binding site" evidence="5">
    <location>
        <position position="212"/>
    </location>
    <ligand>
        <name>ATP</name>
        <dbReference type="ChEBI" id="CHEBI:30616"/>
    </ligand>
</feature>
<dbReference type="SUPFAM" id="SSF52540">
    <property type="entry name" value="P-loop containing nucleoside triphosphate hydrolases"/>
    <property type="match status" value="1"/>
</dbReference>
<dbReference type="InterPro" id="IPR003593">
    <property type="entry name" value="AAA+_ATPase"/>
</dbReference>
<feature type="domain" description="AAA+ ATPase" evidence="6">
    <location>
        <begin position="43"/>
        <end position="183"/>
    </location>
</feature>
<dbReference type="GO" id="GO:0006260">
    <property type="term" value="P:DNA replication"/>
    <property type="evidence" value="ECO:0007669"/>
    <property type="project" value="UniProtKB-UniRule"/>
</dbReference>
<dbReference type="Gene3D" id="1.10.8.60">
    <property type="match status" value="1"/>
</dbReference>
<comment type="caution">
    <text evidence="8">The sequence shown here is derived from an EMBL/GenBank/DDBJ whole genome shotgun (WGS) entry which is preliminary data.</text>
</comment>
<dbReference type="PANTHER" id="PTHR10763:SF31">
    <property type="entry name" value="ORC1-TYPE DNA REPLICATION PROTEIN 2"/>
    <property type="match status" value="1"/>
</dbReference>
<dbReference type="SMART" id="SM01074">
    <property type="entry name" value="Cdc6_C"/>
    <property type="match status" value="1"/>
</dbReference>
<dbReference type="InterPro" id="IPR027417">
    <property type="entry name" value="P-loop_NTPase"/>
</dbReference>
<dbReference type="Gene3D" id="1.10.10.10">
    <property type="entry name" value="Winged helix-like DNA-binding domain superfamily/Winged helix DNA-binding domain"/>
    <property type="match status" value="1"/>
</dbReference>
<feature type="domain" description="Cdc6 C-terminal" evidence="7">
    <location>
        <begin position="294"/>
        <end position="377"/>
    </location>
</feature>
<dbReference type="InterPro" id="IPR050311">
    <property type="entry name" value="ORC1/CDC6"/>
</dbReference>
<dbReference type="SUPFAM" id="SSF46785">
    <property type="entry name" value="Winged helix' DNA-binding domain"/>
    <property type="match status" value="1"/>
</dbReference>
<dbReference type="Pfam" id="PF22703">
    <property type="entry name" value="Cdc6_lid"/>
    <property type="match status" value="1"/>
</dbReference>
<reference evidence="8" key="1">
    <citation type="journal article" date="2020" name="mSystems">
        <title>Genome- and Community-Level Interaction Insights into Carbon Utilization and Element Cycling Functions of Hydrothermarchaeota in Hydrothermal Sediment.</title>
        <authorList>
            <person name="Zhou Z."/>
            <person name="Liu Y."/>
            <person name="Xu W."/>
            <person name="Pan J."/>
            <person name="Luo Z.H."/>
            <person name="Li M."/>
        </authorList>
    </citation>
    <scope>NUCLEOTIDE SEQUENCE [LARGE SCALE GENOMIC DNA]</scope>
    <source>
        <strain evidence="8">SpSt-1056</strain>
    </source>
</reference>
<evidence type="ECO:0000259" key="6">
    <source>
        <dbReference type="SMART" id="SM00382"/>
    </source>
</evidence>
<dbReference type="Pfam" id="PF09079">
    <property type="entry name" value="WHD_Cdc6"/>
    <property type="match status" value="1"/>
</dbReference>
<dbReference type="Gene3D" id="3.40.50.300">
    <property type="entry name" value="P-loop containing nucleotide triphosphate hydrolases"/>
    <property type="match status" value="1"/>
</dbReference>
<comment type="function">
    <text evidence="5">Involved in regulation of DNA replication.</text>
</comment>
<dbReference type="SMART" id="SM00382">
    <property type="entry name" value="AAA"/>
    <property type="match status" value="1"/>
</dbReference>
<dbReference type="EMBL" id="DRWN01000019">
    <property type="protein sequence ID" value="HHK67948.1"/>
    <property type="molecule type" value="Genomic_DNA"/>
</dbReference>
<feature type="binding site" evidence="5">
    <location>
        <position position="200"/>
    </location>
    <ligand>
        <name>ATP</name>
        <dbReference type="ChEBI" id="CHEBI:30616"/>
    </ligand>
</feature>
<dbReference type="HAMAP" id="MF_01407">
    <property type="entry name" value="ORC1_type_DNA_replic_protein"/>
    <property type="match status" value="1"/>
</dbReference>
<feature type="binding site" evidence="5">
    <location>
        <begin position="55"/>
        <end position="59"/>
    </location>
    <ligand>
        <name>ATP</name>
        <dbReference type="ChEBI" id="CHEBI:30616"/>
    </ligand>
</feature>
<keyword evidence="2 5" id="KW-0235">DNA replication</keyword>
<evidence type="ECO:0000256" key="1">
    <source>
        <dbReference type="ARBA" id="ARBA00006184"/>
    </source>
</evidence>
<evidence type="ECO:0000259" key="7">
    <source>
        <dbReference type="SMART" id="SM01074"/>
    </source>
</evidence>
<evidence type="ECO:0000256" key="3">
    <source>
        <dbReference type="ARBA" id="ARBA00022741"/>
    </source>
</evidence>
<dbReference type="NCBIfam" id="TIGR02928">
    <property type="entry name" value="orc1/cdc6 family replication initiation protein"/>
    <property type="match status" value="1"/>
</dbReference>
<evidence type="ECO:0000256" key="2">
    <source>
        <dbReference type="ARBA" id="ARBA00022705"/>
    </source>
</evidence>
<dbReference type="InterPro" id="IPR014277">
    <property type="entry name" value="Orc1/Cdc6_arc"/>
</dbReference>
<evidence type="ECO:0000256" key="5">
    <source>
        <dbReference type="HAMAP-Rule" id="MF_01407"/>
    </source>
</evidence>
<gene>
    <name evidence="8" type="ORF">ENM11_02175</name>
</gene>
<proteinExistence type="inferred from homology"/>
<dbReference type="Pfam" id="PF13401">
    <property type="entry name" value="AAA_22"/>
    <property type="match status" value="1"/>
</dbReference>
<accession>A0A7C5QCL9</accession>
<dbReference type="InterPro" id="IPR049945">
    <property type="entry name" value="AAA_22"/>
</dbReference>
<dbReference type="InterPro" id="IPR036390">
    <property type="entry name" value="WH_DNA-bd_sf"/>
</dbReference>
<dbReference type="GO" id="GO:0005524">
    <property type="term" value="F:ATP binding"/>
    <property type="evidence" value="ECO:0007669"/>
    <property type="project" value="UniProtKB-UniRule"/>
</dbReference>
<name>A0A7C5QCL9_CALS0</name>
<keyword evidence="4 5" id="KW-0067">ATP-binding</keyword>
<keyword evidence="3 5" id="KW-0547">Nucleotide-binding</keyword>
<dbReference type="InterPro" id="IPR015163">
    <property type="entry name" value="Cdc6_C"/>
</dbReference>
<sequence>MPVFKNEEKLSPEYVPEKLLYREEELRLLSSFFSSLLTDDRPFQVRVFISGAVGTGKTSLAKLFGHGMEREARKAGKKVRYVHVNCRINKSLYTILRKVVEQLGVSLPRRGYSDEEILEILLKYLRLNSVRLILCLDEVEALISGEGGTPIYLLTRSGEDVQEGGLISVIFIFRELDFLERLDAQTLSGLGGNNIHLNEYDYTQLFEILRYRASEAFYKDAISDEVLEFLAEAAAERKDARYAIDLLWRTGKYAEAEGSVKVTAEHVRKALASVYPTIRKENLSYLRRDEKLVLLASARGLAGNRTAITAAELFQHYKIVCEEMGDEAKGYTTFWETIQQLQDLGFLRLSIRSEGARGRKTYVYLPGIPVQLLERELVEDLNRETSP</sequence>
<protein>
    <recommendedName>
        <fullName evidence="5">ORC1-type DNA replication protein</fullName>
    </recommendedName>
</protein>
<dbReference type="GO" id="GO:0016887">
    <property type="term" value="F:ATP hydrolysis activity"/>
    <property type="evidence" value="ECO:0007669"/>
    <property type="project" value="InterPro"/>
</dbReference>
<evidence type="ECO:0000256" key="4">
    <source>
        <dbReference type="ARBA" id="ARBA00022840"/>
    </source>
</evidence>